<evidence type="ECO:0000313" key="3">
    <source>
        <dbReference type="Proteomes" id="UP001630127"/>
    </source>
</evidence>
<organism evidence="2 3">
    <name type="scientific">Cinchona calisaya</name>
    <dbReference type="NCBI Taxonomy" id="153742"/>
    <lineage>
        <taxon>Eukaryota</taxon>
        <taxon>Viridiplantae</taxon>
        <taxon>Streptophyta</taxon>
        <taxon>Embryophyta</taxon>
        <taxon>Tracheophyta</taxon>
        <taxon>Spermatophyta</taxon>
        <taxon>Magnoliopsida</taxon>
        <taxon>eudicotyledons</taxon>
        <taxon>Gunneridae</taxon>
        <taxon>Pentapetalae</taxon>
        <taxon>asterids</taxon>
        <taxon>lamiids</taxon>
        <taxon>Gentianales</taxon>
        <taxon>Rubiaceae</taxon>
        <taxon>Cinchonoideae</taxon>
        <taxon>Cinchoneae</taxon>
        <taxon>Cinchona</taxon>
    </lineage>
</organism>
<dbReference type="AlphaFoldDB" id="A0ABD2YVR2"/>
<dbReference type="PANTHER" id="PTHR46929:SF23">
    <property type="entry name" value="L10-INTERACTING MYB DOMAIN-CONTAINING PROTEIN-LIKE"/>
    <property type="match status" value="1"/>
</dbReference>
<accession>A0ABD2YVR2</accession>
<dbReference type="PANTHER" id="PTHR46929">
    <property type="entry name" value="EXPRESSED PROTEIN"/>
    <property type="match status" value="1"/>
</dbReference>
<comment type="caution">
    <text evidence="2">The sequence shown here is derived from an EMBL/GenBank/DDBJ whole genome shotgun (WGS) entry which is preliminary data.</text>
</comment>
<dbReference type="InterPro" id="IPR024752">
    <property type="entry name" value="Myb/SANT-like_dom"/>
</dbReference>
<dbReference type="Pfam" id="PF12776">
    <property type="entry name" value="Myb_DNA-bind_3"/>
    <property type="match status" value="1"/>
</dbReference>
<dbReference type="EMBL" id="JBJUIK010000012">
    <property type="protein sequence ID" value="KAL3509912.1"/>
    <property type="molecule type" value="Genomic_DNA"/>
</dbReference>
<name>A0ABD2YVR2_9GENT</name>
<protein>
    <recommendedName>
        <fullName evidence="1">Myb/SANT-like domain-containing protein</fullName>
    </recommendedName>
</protein>
<reference evidence="2 3" key="1">
    <citation type="submission" date="2024-11" db="EMBL/GenBank/DDBJ databases">
        <title>A near-complete genome assembly of Cinchona calisaya.</title>
        <authorList>
            <person name="Lian D.C."/>
            <person name="Zhao X.W."/>
            <person name="Wei L."/>
        </authorList>
    </citation>
    <scope>NUCLEOTIDE SEQUENCE [LARGE SCALE GENOMIC DNA]</scope>
    <source>
        <tissue evidence="2">Nenye</tissue>
    </source>
</reference>
<gene>
    <name evidence="2" type="ORF">ACH5RR_029313</name>
</gene>
<evidence type="ECO:0000313" key="2">
    <source>
        <dbReference type="EMBL" id="KAL3509912.1"/>
    </source>
</evidence>
<evidence type="ECO:0000259" key="1">
    <source>
        <dbReference type="Pfam" id="PF12776"/>
    </source>
</evidence>
<dbReference type="Proteomes" id="UP001630127">
    <property type="component" value="Unassembled WGS sequence"/>
</dbReference>
<proteinExistence type="predicted"/>
<feature type="domain" description="Myb/SANT-like" evidence="1">
    <location>
        <begin position="2"/>
        <end position="86"/>
    </location>
</feature>
<keyword evidence="3" id="KW-1185">Reference proteome</keyword>
<sequence length="117" mass="13475">MLEILAKEVKLGNQPNDNFKPSSFTRVTEAIKGKSGGECSGDHVENHFRTLQMIWSIIVAIRTRSGFGWNESIYMFTASPNVHHDYVQLSRPPYRALTGPRSGRHRWDRHRRHVLCS</sequence>